<organism evidence="1 2">
    <name type="scientific">Romboutsia maritimum</name>
    <dbReference type="NCBI Taxonomy" id="2020948"/>
    <lineage>
        <taxon>Bacteria</taxon>
        <taxon>Bacillati</taxon>
        <taxon>Bacillota</taxon>
        <taxon>Clostridia</taxon>
        <taxon>Peptostreptococcales</taxon>
        <taxon>Peptostreptococcaceae</taxon>
        <taxon>Romboutsia</taxon>
    </lineage>
</organism>
<comment type="caution">
    <text evidence="1">The sequence shown here is derived from an EMBL/GenBank/DDBJ whole genome shotgun (WGS) entry which is preliminary data.</text>
</comment>
<dbReference type="RefSeq" id="WP_095406158.1">
    <property type="nucleotide sequence ID" value="NZ_NOJZ02000004.1"/>
</dbReference>
<keyword evidence="2" id="KW-1185">Reference proteome</keyword>
<protein>
    <submittedName>
        <fullName evidence="1">Uncharacterized protein</fullName>
    </submittedName>
</protein>
<gene>
    <name evidence="1" type="ORF">CHF27_003935</name>
</gene>
<dbReference type="OrthoDB" id="1757535at2"/>
<evidence type="ECO:0000313" key="1">
    <source>
        <dbReference type="EMBL" id="RDY24239.1"/>
    </source>
</evidence>
<evidence type="ECO:0000313" key="2">
    <source>
        <dbReference type="Proteomes" id="UP000243494"/>
    </source>
</evidence>
<dbReference type="Proteomes" id="UP000243494">
    <property type="component" value="Unassembled WGS sequence"/>
</dbReference>
<proteinExistence type="predicted"/>
<dbReference type="AlphaFoldDB" id="A0A371IUU9"/>
<name>A0A371IUU9_9FIRM</name>
<reference evidence="1 2" key="1">
    <citation type="journal article" date="2017" name="Genome Announc.">
        <title>Draft Genome Sequence of Romboutsia maritimum sp. nov. Strain CCRI-22766(T), Isolated from Coastal Estuarine Mud.</title>
        <authorList>
            <person name="Maheux A.F."/>
            <person name="Boudreau D.K."/>
            <person name="Berube E."/>
            <person name="Boissinot M."/>
            <person name="Raymond F."/>
            <person name="Brodeur S."/>
            <person name="Corbeil J."/>
            <person name="Brightwell G."/>
            <person name="Broda D."/>
            <person name="Omar R.F."/>
            <person name="Bergeron M.G."/>
        </authorList>
    </citation>
    <scope>NUCLEOTIDE SEQUENCE [LARGE SCALE GENOMIC DNA]</scope>
    <source>
        <strain evidence="1 2">CCRI-22766</strain>
    </source>
</reference>
<accession>A0A371IUU9</accession>
<dbReference type="EMBL" id="NOJZ02000004">
    <property type="protein sequence ID" value="RDY24239.1"/>
    <property type="molecule type" value="Genomic_DNA"/>
</dbReference>
<sequence>MEINYDILKNLLKHNKNMKLKFREDTNILDVFIYTEVLLTLELPNNNIEQHSEIIYNSITSLDMVTMYVPKIYVKDN</sequence>